<dbReference type="SUPFAM" id="SSF50969">
    <property type="entry name" value="YVTN repeat-like/Quinoprotein amine dehydrogenase"/>
    <property type="match status" value="1"/>
</dbReference>
<dbReference type="SUPFAM" id="SSF63829">
    <property type="entry name" value="Calcium-dependent phosphotriesterase"/>
    <property type="match status" value="1"/>
</dbReference>
<keyword evidence="3" id="KW-1185">Reference proteome</keyword>
<evidence type="ECO:0000256" key="1">
    <source>
        <dbReference type="SAM" id="SignalP"/>
    </source>
</evidence>
<dbReference type="NCBIfam" id="TIGR02608">
    <property type="entry name" value="delta_60_rpt"/>
    <property type="match status" value="3"/>
</dbReference>
<organism evidence="2 3">
    <name type="scientific">Flavilitoribacter nigricans (strain ATCC 23147 / DSM 23189 / NBRC 102662 / NCIMB 1420 / SS-2)</name>
    <name type="common">Lewinella nigricans</name>
    <dbReference type="NCBI Taxonomy" id="1122177"/>
    <lineage>
        <taxon>Bacteria</taxon>
        <taxon>Pseudomonadati</taxon>
        <taxon>Bacteroidota</taxon>
        <taxon>Saprospiria</taxon>
        <taxon>Saprospirales</taxon>
        <taxon>Lewinellaceae</taxon>
        <taxon>Flavilitoribacter</taxon>
    </lineage>
</organism>
<feature type="signal peptide" evidence="1">
    <location>
        <begin position="1"/>
        <end position="37"/>
    </location>
</feature>
<dbReference type="AlphaFoldDB" id="A0A2D0MXT5"/>
<protein>
    <recommendedName>
        <fullName evidence="4">T9SS type A sorting domain-containing protein</fullName>
    </recommendedName>
</protein>
<dbReference type="InterPro" id="IPR013431">
    <property type="entry name" value="Delta_60_rpt"/>
</dbReference>
<dbReference type="Gene3D" id="2.80.10.50">
    <property type="match status" value="2"/>
</dbReference>
<keyword evidence="1" id="KW-0732">Signal</keyword>
<proteinExistence type="predicted"/>
<dbReference type="OrthoDB" id="9805017at2"/>
<evidence type="ECO:0008006" key="4">
    <source>
        <dbReference type="Google" id="ProtNLM"/>
    </source>
</evidence>
<accession>A0A2D0MXT5</accession>
<comment type="caution">
    <text evidence="2">The sequence shown here is derived from an EMBL/GenBank/DDBJ whole genome shotgun (WGS) entry which is preliminary data.</text>
</comment>
<reference evidence="2 3" key="1">
    <citation type="submission" date="2017-10" db="EMBL/GenBank/DDBJ databases">
        <title>The draft genome sequence of Lewinella nigricans NBRC 102662.</title>
        <authorList>
            <person name="Wang K."/>
        </authorList>
    </citation>
    <scope>NUCLEOTIDE SEQUENCE [LARGE SCALE GENOMIC DNA]</scope>
    <source>
        <strain evidence="2 3">NBRC 102662</strain>
    </source>
</reference>
<gene>
    <name evidence="2" type="ORF">CRP01_39320</name>
</gene>
<evidence type="ECO:0000313" key="2">
    <source>
        <dbReference type="EMBL" id="PHN00990.1"/>
    </source>
</evidence>
<dbReference type="EMBL" id="PDUD01000066">
    <property type="protein sequence ID" value="PHN00990.1"/>
    <property type="molecule type" value="Genomic_DNA"/>
</dbReference>
<dbReference type="InterPro" id="IPR011044">
    <property type="entry name" value="Quino_amine_DH_bsu"/>
</dbReference>
<dbReference type="Pfam" id="PF17164">
    <property type="entry name" value="DUF5122"/>
    <property type="match status" value="4"/>
</dbReference>
<dbReference type="Proteomes" id="UP000223913">
    <property type="component" value="Unassembled WGS sequence"/>
</dbReference>
<evidence type="ECO:0000313" key="3">
    <source>
        <dbReference type="Proteomes" id="UP000223913"/>
    </source>
</evidence>
<sequence length="857" mass="95235">MNKIYHYANTSNWNSMKKRSFFLIFFCSLTFSSLLHAQELDPDFRPEFSRVAGVVNEVLLQGDNKILLSGSFDYIGNRPANRRLSRLLPDGQEDPSFTLDPKIALSSAFRAKIVQPDDKILIGGSFHDPDREFIGNLLRLLPDGSLDTTFNFSGDRTWEVQDIDILPDQKILLLTTIQVPGQDDLRADRVNVLNPDGSLFSDFPEIQDEWESFGDRTMYGISAYADSSFVLYGQMLELGEQTANLFRLDVQGAVDMDFHPPESMRTGARISAVEKTPAGLIGVVQLNSTVSMLTGSGELLRSVKLNEGPQGLTAAGDSMFLFYTKDLYQINPDTAFSYSIGASSWRAVWDLAIRPDGALLVAGNFINFDEVFASGLFRTEPIENGKDLQIDLGFNAAINRPGIIYDVQLLNDGKLLVGGFFQVVNGRRAVNVVRLLPDGSLDTTFNLELSKYYTPIYEIDTLSNGNYVFGSQYTFTEENDKYLSGVNITDQDGNILKNFSPYPYGFNGTGTISFLEVDSEDHIYAGESGQFDQIVPEDGRQLVKYDTAGNLLIDFADQHLDLLTDRGVYREIILQPDDRLLLFGNKMIYDGFGPTSLVRAEKNGTLDNSFKFEVREKFSNHQAILLHDGSMLIEGSPPASVPYSANATYLYKIDQNGKQDFRFNYGSSVCPIFYTVDNTFVGEIAPGRVLVVGSCNKIYSDIEEPFQIIIDEYGRYLDDFAPGLGVVDIDIMAVGENRNFYLGGQFNVDGRIMSLVRVQGLPPTNTRDPRTYDSIGVSVFPNPLAGGEALFLKVDAAQFGGSLTYEIMEGGTGRVLLRGRRNEPAGRPIDVSDLSAGFYVIRVRSEGRTGIVKWIKQ</sequence>
<feature type="chain" id="PRO_5012452024" description="T9SS type A sorting domain-containing protein" evidence="1">
    <location>
        <begin position="38"/>
        <end position="857"/>
    </location>
</feature>
<name>A0A2D0MXT5_FLAN2</name>